<sequence>MLKVFCNLSSQALKNISHLKSVSCVSNSFSTLSKPLSSAIKVSHGKTATLFQGCLKPLLATNAPNLNQERTVTKFSLKTGKKKSVNAVLRRFYRLECGLWIRRRAGCHSKLHKKDAKTRYNLQQHVFCTRVQCITLDKMITDYHKKPKYYIDDPFEPYQKRNNFDWVPPYRPGTS</sequence>
<dbReference type="SUPFAM" id="SSF143034">
    <property type="entry name" value="L35p-like"/>
    <property type="match status" value="1"/>
</dbReference>
<dbReference type="GO" id="GO:0005840">
    <property type="term" value="C:ribosome"/>
    <property type="evidence" value="ECO:0007669"/>
    <property type="project" value="UniProtKB-KW"/>
</dbReference>
<comment type="subcellular location">
    <subcellularLocation>
        <location evidence="1">Mitochondrion</location>
    </subcellularLocation>
</comment>
<evidence type="ECO:0000313" key="9">
    <source>
        <dbReference type="EMBL" id="KAG8183026.1"/>
    </source>
</evidence>
<dbReference type="GO" id="GO:0005739">
    <property type="term" value="C:mitochondrion"/>
    <property type="evidence" value="ECO:0007669"/>
    <property type="project" value="UniProtKB-SubCell"/>
</dbReference>
<comment type="caution">
    <text evidence="9">The sequence shown here is derived from an EMBL/GenBank/DDBJ whole genome shotgun (WGS) entry which is preliminary data.</text>
</comment>
<dbReference type="Proteomes" id="UP000827092">
    <property type="component" value="Unassembled WGS sequence"/>
</dbReference>
<keyword evidence="5" id="KW-0496">Mitochondrion</keyword>
<comment type="similarity">
    <text evidence="2">Belongs to the bacterial ribosomal protein bL35 family.</text>
</comment>
<dbReference type="GO" id="GO:0003735">
    <property type="term" value="F:structural constituent of ribosome"/>
    <property type="evidence" value="ECO:0007669"/>
    <property type="project" value="InterPro"/>
</dbReference>
<keyword evidence="3" id="KW-0809">Transit peptide</keyword>
<keyword evidence="6" id="KW-0687">Ribonucleoprotein</keyword>
<evidence type="ECO:0000256" key="1">
    <source>
        <dbReference type="ARBA" id="ARBA00004173"/>
    </source>
</evidence>
<dbReference type="InterPro" id="IPR019338">
    <property type="entry name" value="Ribosomal_bL35m"/>
</dbReference>
<dbReference type="PANTHER" id="PTHR15909:SF0">
    <property type="entry name" value="LARGE RIBOSOMAL SUBUNIT PROTEIN BL35M"/>
    <property type="match status" value="1"/>
</dbReference>
<evidence type="ECO:0000313" key="10">
    <source>
        <dbReference type="Proteomes" id="UP000827092"/>
    </source>
</evidence>
<protein>
    <recommendedName>
        <fullName evidence="7">Large ribosomal subunit protein bL35m</fullName>
    </recommendedName>
    <alternativeName>
        <fullName evidence="8">39S ribosomal protein L35, mitochondrial</fullName>
    </alternativeName>
</protein>
<evidence type="ECO:0000256" key="7">
    <source>
        <dbReference type="ARBA" id="ARBA00035273"/>
    </source>
</evidence>
<reference evidence="9 10" key="1">
    <citation type="journal article" date="2022" name="Nat. Ecol. Evol.">
        <title>A masculinizing supergene underlies an exaggerated male reproductive morph in a spider.</title>
        <authorList>
            <person name="Hendrickx F."/>
            <person name="De Corte Z."/>
            <person name="Sonet G."/>
            <person name="Van Belleghem S.M."/>
            <person name="Kostlbacher S."/>
            <person name="Vangestel C."/>
        </authorList>
    </citation>
    <scope>NUCLEOTIDE SEQUENCE [LARGE SCALE GENOMIC DNA]</scope>
    <source>
        <strain evidence="9">W744_W776</strain>
    </source>
</reference>
<keyword evidence="10" id="KW-1185">Reference proteome</keyword>
<organism evidence="9 10">
    <name type="scientific">Oedothorax gibbosus</name>
    <dbReference type="NCBI Taxonomy" id="931172"/>
    <lineage>
        <taxon>Eukaryota</taxon>
        <taxon>Metazoa</taxon>
        <taxon>Ecdysozoa</taxon>
        <taxon>Arthropoda</taxon>
        <taxon>Chelicerata</taxon>
        <taxon>Arachnida</taxon>
        <taxon>Araneae</taxon>
        <taxon>Araneomorphae</taxon>
        <taxon>Entelegynae</taxon>
        <taxon>Araneoidea</taxon>
        <taxon>Linyphiidae</taxon>
        <taxon>Erigoninae</taxon>
        <taxon>Oedothorax</taxon>
    </lineage>
</organism>
<evidence type="ECO:0000256" key="6">
    <source>
        <dbReference type="ARBA" id="ARBA00023274"/>
    </source>
</evidence>
<proteinExistence type="inferred from homology"/>
<evidence type="ECO:0000256" key="5">
    <source>
        <dbReference type="ARBA" id="ARBA00023128"/>
    </source>
</evidence>
<dbReference type="InterPro" id="IPR021137">
    <property type="entry name" value="Ribosomal_bL35-like"/>
</dbReference>
<accession>A0AAV6UHA3</accession>
<dbReference type="PANTHER" id="PTHR15909">
    <property type="entry name" value="39S RIBOSOMAL PROTEIN L35, MITOCHONDRIAL"/>
    <property type="match status" value="1"/>
</dbReference>
<evidence type="ECO:0000256" key="8">
    <source>
        <dbReference type="ARBA" id="ARBA00035418"/>
    </source>
</evidence>
<evidence type="ECO:0000256" key="4">
    <source>
        <dbReference type="ARBA" id="ARBA00022980"/>
    </source>
</evidence>
<keyword evidence="4" id="KW-0689">Ribosomal protein</keyword>
<dbReference type="EMBL" id="JAFNEN010000436">
    <property type="protein sequence ID" value="KAG8183026.1"/>
    <property type="molecule type" value="Genomic_DNA"/>
</dbReference>
<dbReference type="Pfam" id="PF01632">
    <property type="entry name" value="Ribosomal_L35p"/>
    <property type="match status" value="1"/>
</dbReference>
<dbReference type="AlphaFoldDB" id="A0AAV6UHA3"/>
<evidence type="ECO:0000256" key="3">
    <source>
        <dbReference type="ARBA" id="ARBA00022946"/>
    </source>
</evidence>
<name>A0AAV6UHA3_9ARAC</name>
<evidence type="ECO:0000256" key="2">
    <source>
        <dbReference type="ARBA" id="ARBA00006598"/>
    </source>
</evidence>
<dbReference type="GO" id="GO:0006412">
    <property type="term" value="P:translation"/>
    <property type="evidence" value="ECO:0007669"/>
    <property type="project" value="InterPro"/>
</dbReference>
<dbReference type="GO" id="GO:1990904">
    <property type="term" value="C:ribonucleoprotein complex"/>
    <property type="evidence" value="ECO:0007669"/>
    <property type="project" value="UniProtKB-KW"/>
</dbReference>
<gene>
    <name evidence="9" type="ORF">JTE90_017112</name>
</gene>
<dbReference type="InterPro" id="IPR037229">
    <property type="entry name" value="Ribosomal_bL35_sf"/>
</dbReference>